<keyword evidence="1" id="KW-0472">Membrane</keyword>
<feature type="transmembrane region" description="Helical" evidence="1">
    <location>
        <begin position="504"/>
        <end position="524"/>
    </location>
</feature>
<feature type="transmembrane region" description="Helical" evidence="1">
    <location>
        <begin position="400"/>
        <end position="419"/>
    </location>
</feature>
<dbReference type="AlphaFoldDB" id="A0A9W4NVQ2"/>
<feature type="transmembrane region" description="Helical" evidence="1">
    <location>
        <begin position="608"/>
        <end position="632"/>
    </location>
</feature>
<feature type="transmembrane region" description="Helical" evidence="1">
    <location>
        <begin position="175"/>
        <end position="193"/>
    </location>
</feature>
<gene>
    <name evidence="2" type="ORF">PSALAMII_LOCUS9363</name>
</gene>
<proteinExistence type="predicted"/>
<feature type="transmembrane region" description="Helical" evidence="1">
    <location>
        <begin position="544"/>
        <end position="567"/>
    </location>
</feature>
<organism evidence="2 3">
    <name type="scientific">Penicillium salamii</name>
    <dbReference type="NCBI Taxonomy" id="1612424"/>
    <lineage>
        <taxon>Eukaryota</taxon>
        <taxon>Fungi</taxon>
        <taxon>Dikarya</taxon>
        <taxon>Ascomycota</taxon>
        <taxon>Pezizomycotina</taxon>
        <taxon>Eurotiomycetes</taxon>
        <taxon>Eurotiomycetidae</taxon>
        <taxon>Eurotiales</taxon>
        <taxon>Aspergillaceae</taxon>
        <taxon>Penicillium</taxon>
    </lineage>
</organism>
<dbReference type="InterPro" id="IPR053018">
    <property type="entry name" value="Elsinochrome_Biosynth-Asso"/>
</dbReference>
<evidence type="ECO:0000313" key="3">
    <source>
        <dbReference type="Proteomes" id="UP001152646"/>
    </source>
</evidence>
<dbReference type="PANTHER" id="PTHR37577:SF1">
    <property type="entry name" value="INTEGRAL MEMBRANE PROTEIN"/>
    <property type="match status" value="1"/>
</dbReference>
<accession>A0A9W4NVQ2</accession>
<feature type="transmembrane region" description="Helical" evidence="1">
    <location>
        <begin position="255"/>
        <end position="276"/>
    </location>
</feature>
<evidence type="ECO:0008006" key="4">
    <source>
        <dbReference type="Google" id="ProtNLM"/>
    </source>
</evidence>
<protein>
    <recommendedName>
        <fullName evidence="4">Transmembrane protein</fullName>
    </recommendedName>
</protein>
<keyword evidence="1" id="KW-0812">Transmembrane</keyword>
<dbReference type="PANTHER" id="PTHR37577">
    <property type="entry name" value="INTEGRAL MEMBRANE PROTEIN"/>
    <property type="match status" value="1"/>
</dbReference>
<reference evidence="2" key="1">
    <citation type="submission" date="2021-07" db="EMBL/GenBank/DDBJ databases">
        <authorList>
            <person name="Branca A.L. A."/>
        </authorList>
    </citation>
    <scope>NUCLEOTIDE SEQUENCE</scope>
</reference>
<dbReference type="EMBL" id="CAJVPA010000221">
    <property type="protein sequence ID" value="CAG8412822.1"/>
    <property type="molecule type" value="Genomic_DNA"/>
</dbReference>
<name>A0A9W4NVQ2_9EURO</name>
<dbReference type="Proteomes" id="UP001152646">
    <property type="component" value="Unassembled WGS sequence"/>
</dbReference>
<feature type="transmembrane region" description="Helical" evidence="1">
    <location>
        <begin position="579"/>
        <end position="602"/>
    </location>
</feature>
<dbReference type="OrthoDB" id="5427664at2759"/>
<evidence type="ECO:0000313" key="2">
    <source>
        <dbReference type="EMBL" id="CAG8412822.1"/>
    </source>
</evidence>
<feature type="transmembrane region" description="Helical" evidence="1">
    <location>
        <begin position="25"/>
        <end position="45"/>
    </location>
</feature>
<evidence type="ECO:0000256" key="1">
    <source>
        <dbReference type="SAM" id="Phobius"/>
    </source>
</evidence>
<comment type="caution">
    <text evidence="2">The sequence shown here is derived from an EMBL/GenBank/DDBJ whole genome shotgun (WGS) entry which is preliminary data.</text>
</comment>
<feature type="transmembrane region" description="Helical" evidence="1">
    <location>
        <begin position="144"/>
        <end position="163"/>
    </location>
</feature>
<sequence length="640" mass="72324">MCSYNCLVHPTEINEDNDITGIGVLIGYCATAGIAVFIIVFHYFFSYEPRLDPFRNKQDDPTMCVRPRPNPIDEMLLRRPRELFYKAFGTTSKRRKNHVRLENSLVKEKCILAMSDIQIITGISIIVSGAAQLKCGISTYQWQVLVYLAWFSSLTHLSCLTLLRNYLHQRPAERIWRLICMFVLLVLLSLALLPTGNYRWQYGYPATPTGRPAPQDYAICYLRPGQGRDTIPNPGFASIDYGQSRPGRPSYGHTLSGNSTMAMCISVVLMSVGFVCRVSKLHQCLSNFLTGCIRDRSSHLLRKPLRTIEAWGGTPTFLHSLQRLLLYRPLLALFLTLRILVDTWDSMFFEVGLSSIEVNQSLLKIQVWWLMVSFSWGVQRLFGVVALFPDKGNMEWSFGQVMAITLLAVPLVSAFEFFYPGELIVYMRSTSQTLADPSQEPKRSEVEESQGRLCSLSVGSSNNRSEIPTDSELTMPDSRDFTRRTFNDHPDYELYYESGSLTTATMTLILSIVSLSFWCLVLAYKHKGLKELGFLQLSFYPWVLPPLVFMFCILYGVLFSFLIATIGSEKRRKDGISTLLGWFLSLVAILCLTAACFIMSAFGTLHSVGWAGFAVAGFYVLCCLFASACGWYTRVKIAEV</sequence>
<keyword evidence="1" id="KW-1133">Transmembrane helix</keyword>